<sequence>MFGKPREITPCEYTAEPVRALHPLPVVQWGPLALAQLGVPIVIGELVESGFRPISPKRIPRPEILEDLPNPEEVIEKFNAGYRRLDQSTKTFEYPAHLPERTERVVLIPNSFSHLKLQTRPLVESFVKAALDDESIDENGFLDITSWGDMLRSWLSMMAGYLGIENDILDDCDDERAVAWYSKNFGRVREETYGPLDRRISKRLGSGKEFAYDRRGVPLE</sequence>
<proteinExistence type="predicted"/>
<keyword evidence="2" id="KW-1185">Reference proteome</keyword>
<evidence type="ECO:0000313" key="1">
    <source>
        <dbReference type="EMBL" id="PYI08428.1"/>
    </source>
</evidence>
<dbReference type="EMBL" id="KZ826335">
    <property type="protein sequence ID" value="PYI08428.1"/>
    <property type="molecule type" value="Genomic_DNA"/>
</dbReference>
<name>A0A319ENS0_ASPSB</name>
<dbReference type="OrthoDB" id="3700556at2759"/>
<dbReference type="AlphaFoldDB" id="A0A319ENS0"/>
<dbReference type="Proteomes" id="UP000248423">
    <property type="component" value="Unassembled WGS sequence"/>
</dbReference>
<gene>
    <name evidence="1" type="ORF">BO78DRAFT_428253</name>
</gene>
<organism evidence="1 2">
    <name type="scientific">Aspergillus sclerotiicarbonarius (strain CBS 121057 / IBT 28362)</name>
    <dbReference type="NCBI Taxonomy" id="1448318"/>
    <lineage>
        <taxon>Eukaryota</taxon>
        <taxon>Fungi</taxon>
        <taxon>Dikarya</taxon>
        <taxon>Ascomycota</taxon>
        <taxon>Pezizomycotina</taxon>
        <taxon>Eurotiomycetes</taxon>
        <taxon>Eurotiomycetidae</taxon>
        <taxon>Eurotiales</taxon>
        <taxon>Aspergillaceae</taxon>
        <taxon>Aspergillus</taxon>
        <taxon>Aspergillus subgen. Circumdati</taxon>
    </lineage>
</organism>
<protein>
    <submittedName>
        <fullName evidence="1">Uncharacterized protein</fullName>
    </submittedName>
</protein>
<evidence type="ECO:0000313" key="2">
    <source>
        <dbReference type="Proteomes" id="UP000248423"/>
    </source>
</evidence>
<accession>A0A319ENS0</accession>
<reference evidence="1 2" key="1">
    <citation type="submission" date="2018-02" db="EMBL/GenBank/DDBJ databases">
        <title>The genomes of Aspergillus section Nigri reveals drivers in fungal speciation.</title>
        <authorList>
            <consortium name="DOE Joint Genome Institute"/>
            <person name="Vesth T.C."/>
            <person name="Nybo J."/>
            <person name="Theobald S."/>
            <person name="Brandl J."/>
            <person name="Frisvad J.C."/>
            <person name="Nielsen K.F."/>
            <person name="Lyhne E.K."/>
            <person name="Kogle M.E."/>
            <person name="Kuo A."/>
            <person name="Riley R."/>
            <person name="Clum A."/>
            <person name="Nolan M."/>
            <person name="Lipzen A."/>
            <person name="Salamov A."/>
            <person name="Henrissat B."/>
            <person name="Wiebenga A."/>
            <person name="De vries R.P."/>
            <person name="Grigoriev I.V."/>
            <person name="Mortensen U.H."/>
            <person name="Andersen M.R."/>
            <person name="Baker S.E."/>
        </authorList>
    </citation>
    <scope>NUCLEOTIDE SEQUENCE [LARGE SCALE GENOMIC DNA]</scope>
    <source>
        <strain evidence="1 2">CBS 121057</strain>
    </source>
</reference>
<dbReference type="VEuPathDB" id="FungiDB:BO78DRAFT_428253"/>